<proteinExistence type="predicted"/>
<dbReference type="WBParaSite" id="NBR_0001933401-mRNA-1">
    <property type="protein sequence ID" value="NBR_0001933401-mRNA-1"/>
    <property type="gene ID" value="NBR_0001933401"/>
</dbReference>
<protein>
    <submittedName>
        <fullName evidence="4">Intraflagellar transport protein 43 homolog</fullName>
    </submittedName>
</protein>
<evidence type="ECO:0000313" key="2">
    <source>
        <dbReference type="EMBL" id="VDL83069.1"/>
    </source>
</evidence>
<dbReference type="Proteomes" id="UP000271162">
    <property type="component" value="Unassembled WGS sequence"/>
</dbReference>
<dbReference type="EMBL" id="UYSL01024093">
    <property type="protein sequence ID" value="VDL83069.1"/>
    <property type="molecule type" value="Genomic_DNA"/>
</dbReference>
<dbReference type="AlphaFoldDB" id="A0A0N4YQ13"/>
<organism evidence="4">
    <name type="scientific">Nippostrongylus brasiliensis</name>
    <name type="common">Rat hookworm</name>
    <dbReference type="NCBI Taxonomy" id="27835"/>
    <lineage>
        <taxon>Eukaryota</taxon>
        <taxon>Metazoa</taxon>
        <taxon>Ecdysozoa</taxon>
        <taxon>Nematoda</taxon>
        <taxon>Chromadorea</taxon>
        <taxon>Rhabditida</taxon>
        <taxon>Rhabditina</taxon>
        <taxon>Rhabditomorpha</taxon>
        <taxon>Strongyloidea</taxon>
        <taxon>Heligmosomidae</taxon>
        <taxon>Nippostrongylus</taxon>
    </lineage>
</organism>
<feature type="compositionally biased region" description="Acidic residues" evidence="1">
    <location>
        <begin position="52"/>
        <end position="63"/>
    </location>
</feature>
<evidence type="ECO:0000313" key="4">
    <source>
        <dbReference type="WBParaSite" id="NBR_0001933401-mRNA-1"/>
    </source>
</evidence>
<reference evidence="2 3" key="2">
    <citation type="submission" date="2018-11" db="EMBL/GenBank/DDBJ databases">
        <authorList>
            <consortium name="Pathogen Informatics"/>
        </authorList>
    </citation>
    <scope>NUCLEOTIDE SEQUENCE [LARGE SCALE GENOMIC DNA]</scope>
</reference>
<sequence>MYDLVELRNSQRVKKSGQAKTQTMSVEQPAQPGGAAGAAAPKAIQAGKFSSEEEDSLNEDDFAEPTAENYMANITDIEYTHEEDYFFTVDLPELEKQPHYSWQSLQANTFLSNVLCLPTEKEKETGSSTKDK</sequence>
<reference evidence="4" key="1">
    <citation type="submission" date="2017-02" db="UniProtKB">
        <authorList>
            <consortium name="WormBaseParasite"/>
        </authorList>
    </citation>
    <scope>IDENTIFICATION</scope>
</reference>
<keyword evidence="3" id="KW-1185">Reference proteome</keyword>
<evidence type="ECO:0000313" key="3">
    <source>
        <dbReference type="Proteomes" id="UP000271162"/>
    </source>
</evidence>
<feature type="region of interest" description="Disordered" evidence="1">
    <location>
        <begin position="1"/>
        <end position="65"/>
    </location>
</feature>
<feature type="compositionally biased region" description="Low complexity" evidence="1">
    <location>
        <begin position="28"/>
        <end position="47"/>
    </location>
</feature>
<name>A0A0N4YQ13_NIPBR</name>
<gene>
    <name evidence="2" type="ORF">NBR_LOCUS19335</name>
</gene>
<accession>A0A0N4YQ13</accession>
<evidence type="ECO:0000256" key="1">
    <source>
        <dbReference type="SAM" id="MobiDB-lite"/>
    </source>
</evidence>